<dbReference type="Gene3D" id="2.40.50.140">
    <property type="entry name" value="Nucleic acid-binding proteins"/>
    <property type="match status" value="1"/>
</dbReference>
<feature type="compositionally biased region" description="Basic and acidic residues" evidence="3">
    <location>
        <begin position="168"/>
        <end position="191"/>
    </location>
</feature>
<name>A0ABP7FX96_9ACTN</name>
<dbReference type="InterPro" id="IPR012340">
    <property type="entry name" value="NA-bd_OB-fold"/>
</dbReference>
<evidence type="ECO:0000256" key="1">
    <source>
        <dbReference type="ARBA" id="ARBA00023125"/>
    </source>
</evidence>
<proteinExistence type="predicted"/>
<accession>A0ABP7FX96</accession>
<evidence type="ECO:0008006" key="6">
    <source>
        <dbReference type="Google" id="ProtNLM"/>
    </source>
</evidence>
<dbReference type="PROSITE" id="PS50935">
    <property type="entry name" value="SSB"/>
    <property type="match status" value="1"/>
</dbReference>
<organism evidence="4 5">
    <name type="scientific">Streptomyces tremellae</name>
    <dbReference type="NCBI Taxonomy" id="1124239"/>
    <lineage>
        <taxon>Bacteria</taxon>
        <taxon>Bacillati</taxon>
        <taxon>Actinomycetota</taxon>
        <taxon>Actinomycetes</taxon>
        <taxon>Kitasatosporales</taxon>
        <taxon>Streptomycetaceae</taxon>
        <taxon>Streptomyces</taxon>
    </lineage>
</organism>
<evidence type="ECO:0000256" key="2">
    <source>
        <dbReference type="PROSITE-ProRule" id="PRU00252"/>
    </source>
</evidence>
<evidence type="ECO:0000256" key="3">
    <source>
        <dbReference type="SAM" id="MobiDB-lite"/>
    </source>
</evidence>
<dbReference type="SUPFAM" id="SSF50249">
    <property type="entry name" value="Nucleic acid-binding proteins"/>
    <property type="match status" value="1"/>
</dbReference>
<evidence type="ECO:0000313" key="4">
    <source>
        <dbReference type="EMBL" id="GAA3750756.1"/>
    </source>
</evidence>
<keyword evidence="1 2" id="KW-0238">DNA-binding</keyword>
<dbReference type="Pfam" id="PF00436">
    <property type="entry name" value="SSB"/>
    <property type="match status" value="1"/>
</dbReference>
<feature type="compositionally biased region" description="Low complexity" evidence="3">
    <location>
        <begin position="292"/>
        <end position="301"/>
    </location>
</feature>
<dbReference type="InterPro" id="IPR000424">
    <property type="entry name" value="Primosome_PriB/ssb"/>
</dbReference>
<dbReference type="CDD" id="cd04496">
    <property type="entry name" value="SSB_OBF"/>
    <property type="match status" value="1"/>
</dbReference>
<dbReference type="Proteomes" id="UP001499884">
    <property type="component" value="Unassembled WGS sequence"/>
</dbReference>
<sequence>MTETTVTLVGNVATGVEFRESPTGGVARFRFAVPVRRWDRTRGDWTDGPTSFYTVWAWRALAANLAASVSVGEPLVVQGRLRVREEDREGRRRTFVDIEAAAAGHDLARGTSMFRRVARGGPSRVTPSQGVAVAGLLARAGGPREADPWAAPAGAGAAGVDWGAARAEATREPARATREEPAREREREPVRARVRQGGQQQAQLWAEPEPQPVSEPASEPALRVGAVSGPGPGPAPGQGSVRRDEAVAGDRVGPGPDAGSVPERDTGPHPEPEGPPGGRARTRARPKRAVADDPVAGAAAG</sequence>
<reference evidence="5" key="1">
    <citation type="journal article" date="2019" name="Int. J. Syst. Evol. Microbiol.">
        <title>The Global Catalogue of Microorganisms (GCM) 10K type strain sequencing project: providing services to taxonomists for standard genome sequencing and annotation.</title>
        <authorList>
            <consortium name="The Broad Institute Genomics Platform"/>
            <consortium name="The Broad Institute Genome Sequencing Center for Infectious Disease"/>
            <person name="Wu L."/>
            <person name="Ma J."/>
        </authorList>
    </citation>
    <scope>NUCLEOTIDE SEQUENCE [LARGE SCALE GENOMIC DNA]</scope>
    <source>
        <strain evidence="5">JCM 30846</strain>
    </source>
</reference>
<keyword evidence="5" id="KW-1185">Reference proteome</keyword>
<feature type="region of interest" description="Disordered" evidence="3">
    <location>
        <begin position="161"/>
        <end position="301"/>
    </location>
</feature>
<protein>
    <recommendedName>
        <fullName evidence="6">Single-stranded DNA-binding protein</fullName>
    </recommendedName>
</protein>
<gene>
    <name evidence="4" type="ORF">GCM10023082_53490</name>
</gene>
<evidence type="ECO:0000313" key="5">
    <source>
        <dbReference type="Proteomes" id="UP001499884"/>
    </source>
</evidence>
<feature type="compositionally biased region" description="Basic and acidic residues" evidence="3">
    <location>
        <begin position="262"/>
        <end position="272"/>
    </location>
</feature>
<dbReference type="EMBL" id="BAABEP010000052">
    <property type="protein sequence ID" value="GAA3750756.1"/>
    <property type="molecule type" value="Genomic_DNA"/>
</dbReference>
<comment type="caution">
    <text evidence="4">The sequence shown here is derived from an EMBL/GenBank/DDBJ whole genome shotgun (WGS) entry which is preliminary data.</text>
</comment>